<keyword evidence="10" id="KW-0732">Signal</keyword>
<dbReference type="GO" id="GO:0005615">
    <property type="term" value="C:extracellular space"/>
    <property type="evidence" value="ECO:0007669"/>
    <property type="project" value="TreeGrafter"/>
</dbReference>
<keyword evidence="9" id="KW-0472">Membrane</keyword>
<evidence type="ECO:0000313" key="13">
    <source>
        <dbReference type="Proteomes" id="UP000075809"/>
    </source>
</evidence>
<evidence type="ECO:0000313" key="12">
    <source>
        <dbReference type="EMBL" id="KYQ58896.1"/>
    </source>
</evidence>
<dbReference type="STRING" id="64791.A0A151XES4"/>
<dbReference type="PANTHER" id="PTHR11610:SF150">
    <property type="entry name" value="FI01825P-RELATED"/>
    <property type="match status" value="1"/>
</dbReference>
<keyword evidence="5" id="KW-0964">Secreted</keyword>
<comment type="catalytic activity">
    <reaction evidence="1">
        <text>a 1,2-diacyl-sn-glycero-3-phosphocholine + H2O = a 2-acyl-sn-glycero-3-phosphocholine + a fatty acid + H(+)</text>
        <dbReference type="Rhea" id="RHEA:18689"/>
        <dbReference type="ChEBI" id="CHEBI:15377"/>
        <dbReference type="ChEBI" id="CHEBI:15378"/>
        <dbReference type="ChEBI" id="CHEBI:28868"/>
        <dbReference type="ChEBI" id="CHEBI:57643"/>
        <dbReference type="ChEBI" id="CHEBI:57875"/>
        <dbReference type="EC" id="3.1.1.32"/>
    </reaction>
</comment>
<dbReference type="InterPro" id="IPR029058">
    <property type="entry name" value="AB_hydrolase_fold"/>
</dbReference>
<evidence type="ECO:0000256" key="3">
    <source>
        <dbReference type="ARBA" id="ARBA00010701"/>
    </source>
</evidence>
<keyword evidence="9" id="KW-0812">Transmembrane</keyword>
<keyword evidence="13" id="KW-1185">Reference proteome</keyword>
<name>A0A151XES4_9HYME</name>
<evidence type="ECO:0000256" key="1">
    <source>
        <dbReference type="ARBA" id="ARBA00000111"/>
    </source>
</evidence>
<feature type="chain" id="PRO_5007591879" description="phospholipase A1" evidence="10">
    <location>
        <begin position="21"/>
        <end position="382"/>
    </location>
</feature>
<dbReference type="Proteomes" id="UP000075809">
    <property type="component" value="Unassembled WGS sequence"/>
</dbReference>
<dbReference type="InterPro" id="IPR013818">
    <property type="entry name" value="Lipase"/>
</dbReference>
<evidence type="ECO:0000256" key="10">
    <source>
        <dbReference type="SAM" id="SignalP"/>
    </source>
</evidence>
<dbReference type="AlphaFoldDB" id="A0A151XES4"/>
<evidence type="ECO:0000256" key="4">
    <source>
        <dbReference type="ARBA" id="ARBA00013179"/>
    </source>
</evidence>
<dbReference type="PRINTS" id="PR00821">
    <property type="entry name" value="TAGLIPASE"/>
</dbReference>
<keyword evidence="6" id="KW-0378">Hydrolase</keyword>
<feature type="signal peptide" evidence="10">
    <location>
        <begin position="1"/>
        <end position="20"/>
    </location>
</feature>
<dbReference type="Pfam" id="PF00151">
    <property type="entry name" value="Lipase"/>
    <property type="match status" value="1"/>
</dbReference>
<evidence type="ECO:0000256" key="2">
    <source>
        <dbReference type="ARBA" id="ARBA00004613"/>
    </source>
</evidence>
<dbReference type="GO" id="GO:0016042">
    <property type="term" value="P:lipid catabolic process"/>
    <property type="evidence" value="ECO:0007669"/>
    <property type="project" value="TreeGrafter"/>
</dbReference>
<dbReference type="SUPFAM" id="SSF53474">
    <property type="entry name" value="alpha/beta-Hydrolases"/>
    <property type="match status" value="1"/>
</dbReference>
<gene>
    <name evidence="12" type="ORF">ALC60_02052</name>
</gene>
<keyword evidence="7" id="KW-1015">Disulfide bond</keyword>
<dbReference type="PRINTS" id="PR00825">
    <property type="entry name" value="DOLALLERGEN"/>
</dbReference>
<dbReference type="EMBL" id="KQ982215">
    <property type="protein sequence ID" value="KYQ58896.1"/>
    <property type="molecule type" value="Genomic_DNA"/>
</dbReference>
<proteinExistence type="inferred from homology"/>
<evidence type="ECO:0000256" key="8">
    <source>
        <dbReference type="RuleBase" id="RU004262"/>
    </source>
</evidence>
<dbReference type="InterPro" id="IPR002334">
    <property type="entry name" value="Allerg_PlipaseA1"/>
</dbReference>
<dbReference type="GO" id="GO:0008970">
    <property type="term" value="F:phospholipase A1 activity"/>
    <property type="evidence" value="ECO:0007669"/>
    <property type="project" value="UniProtKB-EC"/>
</dbReference>
<organism evidence="12 13">
    <name type="scientific">Mycetomoellerius zeteki</name>
    <dbReference type="NCBI Taxonomy" id="64791"/>
    <lineage>
        <taxon>Eukaryota</taxon>
        <taxon>Metazoa</taxon>
        <taxon>Ecdysozoa</taxon>
        <taxon>Arthropoda</taxon>
        <taxon>Hexapoda</taxon>
        <taxon>Insecta</taxon>
        <taxon>Pterygota</taxon>
        <taxon>Neoptera</taxon>
        <taxon>Endopterygota</taxon>
        <taxon>Hymenoptera</taxon>
        <taxon>Apocrita</taxon>
        <taxon>Aculeata</taxon>
        <taxon>Formicoidea</taxon>
        <taxon>Formicidae</taxon>
        <taxon>Myrmicinae</taxon>
        <taxon>Mycetomoellerius</taxon>
    </lineage>
</organism>
<keyword evidence="9" id="KW-1133">Transmembrane helix</keyword>
<evidence type="ECO:0000256" key="7">
    <source>
        <dbReference type="ARBA" id="ARBA00023157"/>
    </source>
</evidence>
<evidence type="ECO:0000259" key="11">
    <source>
        <dbReference type="Pfam" id="PF00151"/>
    </source>
</evidence>
<evidence type="ECO:0000256" key="5">
    <source>
        <dbReference type="ARBA" id="ARBA00022525"/>
    </source>
</evidence>
<dbReference type="CDD" id="cd00707">
    <property type="entry name" value="Pancreat_lipase_like"/>
    <property type="match status" value="1"/>
</dbReference>
<dbReference type="EC" id="3.1.1.32" evidence="4"/>
<dbReference type="InterPro" id="IPR033906">
    <property type="entry name" value="Lipase_N"/>
</dbReference>
<evidence type="ECO:0000256" key="9">
    <source>
        <dbReference type="SAM" id="Phobius"/>
    </source>
</evidence>
<comment type="similarity">
    <text evidence="3 8">Belongs to the AB hydrolase superfamily. Lipase family.</text>
</comment>
<evidence type="ECO:0000256" key="6">
    <source>
        <dbReference type="ARBA" id="ARBA00022801"/>
    </source>
</evidence>
<protein>
    <recommendedName>
        <fullName evidence="4">phospholipase A1</fullName>
        <ecNumber evidence="4">3.1.1.32</ecNumber>
    </recommendedName>
</protein>
<feature type="domain" description="Lipase" evidence="11">
    <location>
        <begin position="71"/>
        <end position="375"/>
    </location>
</feature>
<dbReference type="GO" id="GO:0017171">
    <property type="term" value="F:serine hydrolase activity"/>
    <property type="evidence" value="ECO:0007669"/>
    <property type="project" value="TreeGrafter"/>
</dbReference>
<dbReference type="Gene3D" id="3.40.50.1820">
    <property type="entry name" value="alpha/beta hydrolase"/>
    <property type="match status" value="1"/>
</dbReference>
<dbReference type="PANTHER" id="PTHR11610">
    <property type="entry name" value="LIPASE"/>
    <property type="match status" value="1"/>
</dbReference>
<dbReference type="InterPro" id="IPR000734">
    <property type="entry name" value="TAG_lipase"/>
</dbReference>
<sequence>MLNMEMHILIGVLLACTVTGLPVKEKVFPNDIFTSLDYALFENEVAYVYDDNKNLVKLTLEDDHVEQNAYENNTVLEKSVLFYLYKRNNPIKPKQLYVDDKDALKNSNFDPTKPTRFITHGWKSSSTSESCILIRDVSKQRYLFLFVTFLRLLLMFITSYIAAYLQVGDYNVIIVDWSAISSMNYVSASMRVTVVGQYVATMIDFLVKYGMNSWNTKIIGHSLGAHVAGIAAYNASSDIDYVVGLDPALPGFRLAGPGSRISKDDANYVEIIHTNGGVLGYLAAIGNIDFYPNGGQKQVGCGVDLGGSCSHSRSYQYFAESITSHIGFLGKSCDSFSQFKSGLCNDTQASIMGGHKPLFRANGTYYLITNPSSPFAIEPLAM</sequence>
<feature type="transmembrane region" description="Helical" evidence="9">
    <location>
        <begin position="142"/>
        <end position="165"/>
    </location>
</feature>
<comment type="subcellular location">
    <subcellularLocation>
        <location evidence="2">Secreted</location>
    </subcellularLocation>
</comment>
<reference evidence="12 13" key="1">
    <citation type="submission" date="2015-09" db="EMBL/GenBank/DDBJ databases">
        <title>Trachymyrmex zeteki WGS genome.</title>
        <authorList>
            <person name="Nygaard S."/>
            <person name="Hu H."/>
            <person name="Boomsma J."/>
            <person name="Zhang G."/>
        </authorList>
    </citation>
    <scope>NUCLEOTIDE SEQUENCE [LARGE SCALE GENOMIC DNA]</scope>
    <source>
        <strain evidence="12">Tzet28-1</strain>
        <tissue evidence="12">Whole body</tissue>
    </source>
</reference>
<accession>A0A151XES4</accession>